<dbReference type="EMBL" id="JBHLWH010000021">
    <property type="protein sequence ID" value="MFC0248413.1"/>
    <property type="molecule type" value="Genomic_DNA"/>
</dbReference>
<proteinExistence type="predicted"/>
<gene>
    <name evidence="2" type="ORF">ACFFIO_07855</name>
</gene>
<evidence type="ECO:0008006" key="4">
    <source>
        <dbReference type="Google" id="ProtNLM"/>
    </source>
</evidence>
<reference evidence="2 3" key="1">
    <citation type="submission" date="2024-09" db="EMBL/GenBank/DDBJ databases">
        <authorList>
            <person name="Sun Q."/>
            <person name="Mori K."/>
        </authorList>
    </citation>
    <scope>NUCLEOTIDE SEQUENCE [LARGE SCALE GENOMIC DNA]</scope>
    <source>
        <strain evidence="2 3">CCM 7609</strain>
    </source>
</reference>
<accession>A0ABV6F4H5</accession>
<dbReference type="Proteomes" id="UP001589766">
    <property type="component" value="Unassembled WGS sequence"/>
</dbReference>
<keyword evidence="1" id="KW-0812">Transmembrane</keyword>
<keyword evidence="1" id="KW-1133">Transmembrane helix</keyword>
<name>A0ABV6F4H5_9MICC</name>
<sequence>MEEKQGGLFANYSAMIAIGGALTVFGFISGLGAEGFVNVVMLLGMLLVIVGYLRRITSALERRS</sequence>
<protein>
    <recommendedName>
        <fullName evidence="4">DUF3188 domain-containing protein</fullName>
    </recommendedName>
</protein>
<dbReference type="RefSeq" id="WP_378041029.1">
    <property type="nucleotide sequence ID" value="NZ_JBHLWH010000021.1"/>
</dbReference>
<evidence type="ECO:0000313" key="3">
    <source>
        <dbReference type="Proteomes" id="UP001589766"/>
    </source>
</evidence>
<keyword evidence="3" id="KW-1185">Reference proteome</keyword>
<keyword evidence="1" id="KW-0472">Membrane</keyword>
<comment type="caution">
    <text evidence="2">The sequence shown here is derived from an EMBL/GenBank/DDBJ whole genome shotgun (WGS) entry which is preliminary data.</text>
</comment>
<organism evidence="2 3">
    <name type="scientific">Citricoccus parietis</name>
    <dbReference type="NCBI Taxonomy" id="592307"/>
    <lineage>
        <taxon>Bacteria</taxon>
        <taxon>Bacillati</taxon>
        <taxon>Actinomycetota</taxon>
        <taxon>Actinomycetes</taxon>
        <taxon>Micrococcales</taxon>
        <taxon>Micrococcaceae</taxon>
        <taxon>Citricoccus</taxon>
    </lineage>
</organism>
<feature type="transmembrane region" description="Helical" evidence="1">
    <location>
        <begin position="12"/>
        <end position="29"/>
    </location>
</feature>
<evidence type="ECO:0000256" key="1">
    <source>
        <dbReference type="SAM" id="Phobius"/>
    </source>
</evidence>
<evidence type="ECO:0000313" key="2">
    <source>
        <dbReference type="EMBL" id="MFC0248413.1"/>
    </source>
</evidence>
<feature type="transmembrane region" description="Helical" evidence="1">
    <location>
        <begin position="35"/>
        <end position="53"/>
    </location>
</feature>